<dbReference type="KEGG" id="fer:FNB15_05190"/>
<dbReference type="Proteomes" id="UP000317496">
    <property type="component" value="Chromosome"/>
</dbReference>
<proteinExistence type="predicted"/>
<protein>
    <submittedName>
        <fullName evidence="2">Uncharacterized protein</fullName>
    </submittedName>
</protein>
<accession>A0A516GYV5</accession>
<evidence type="ECO:0000313" key="2">
    <source>
        <dbReference type="EMBL" id="QDO96709.1"/>
    </source>
</evidence>
<organism evidence="2 3">
    <name type="scientific">Ferrovibrio terrae</name>
    <dbReference type="NCBI Taxonomy" id="2594003"/>
    <lineage>
        <taxon>Bacteria</taxon>
        <taxon>Pseudomonadati</taxon>
        <taxon>Pseudomonadota</taxon>
        <taxon>Alphaproteobacteria</taxon>
        <taxon>Rhodospirillales</taxon>
        <taxon>Rhodospirillaceae</taxon>
        <taxon>Ferrovibrio</taxon>
    </lineage>
</organism>
<dbReference type="EMBL" id="CP041636">
    <property type="protein sequence ID" value="QDO96709.1"/>
    <property type="molecule type" value="Genomic_DNA"/>
</dbReference>
<dbReference type="AlphaFoldDB" id="A0A516GYV5"/>
<evidence type="ECO:0000313" key="3">
    <source>
        <dbReference type="Proteomes" id="UP000317496"/>
    </source>
</evidence>
<reference evidence="2 3" key="1">
    <citation type="submission" date="2019-07" db="EMBL/GenBank/DDBJ databases">
        <title>Genome sequencing for Ferrovibrio sp. K5.</title>
        <authorList>
            <person name="Park S.-J."/>
        </authorList>
    </citation>
    <scope>NUCLEOTIDE SEQUENCE [LARGE SCALE GENOMIC DNA]</scope>
    <source>
        <strain evidence="2 3">K5</strain>
    </source>
</reference>
<evidence type="ECO:0000256" key="1">
    <source>
        <dbReference type="SAM" id="SignalP"/>
    </source>
</evidence>
<keyword evidence="3" id="KW-1185">Reference proteome</keyword>
<sequence length="70" mass="7967">MTVLRRLFARLFAMLRPARAPAQARGNAAAHVPISSFHRRFPGRTPAQDLRRNLGWVAVLPARSHRDRRA</sequence>
<gene>
    <name evidence="2" type="ORF">FNB15_05190</name>
</gene>
<keyword evidence="1" id="KW-0732">Signal</keyword>
<feature type="chain" id="PRO_5022137502" evidence="1">
    <location>
        <begin position="25"/>
        <end position="70"/>
    </location>
</feature>
<feature type="signal peptide" evidence="1">
    <location>
        <begin position="1"/>
        <end position="24"/>
    </location>
</feature>
<name>A0A516GYV5_9PROT</name>